<accession>A0A9Y3QT49</accession>
<dbReference type="Proteomes" id="UP000695023">
    <property type="component" value="Unplaced"/>
</dbReference>
<evidence type="ECO:0000313" key="3">
    <source>
        <dbReference type="Proteomes" id="UP000695023"/>
    </source>
</evidence>
<dbReference type="GO" id="GO:0005634">
    <property type="term" value="C:nucleus"/>
    <property type="evidence" value="ECO:0007669"/>
    <property type="project" value="TreeGrafter"/>
</dbReference>
<protein>
    <submittedName>
        <fullName evidence="4">MRN complex-interacting protein isoform X1</fullName>
    </submittedName>
</protein>
<feature type="compositionally biased region" description="Acidic residues" evidence="1">
    <location>
        <begin position="79"/>
        <end position="92"/>
    </location>
</feature>
<evidence type="ECO:0000259" key="2">
    <source>
        <dbReference type="Pfam" id="PF15749"/>
    </source>
</evidence>
<dbReference type="GO" id="GO:0007095">
    <property type="term" value="P:mitotic G2 DNA damage checkpoint signaling"/>
    <property type="evidence" value="ECO:0007669"/>
    <property type="project" value="TreeGrafter"/>
</dbReference>
<feature type="compositionally biased region" description="Basic and acidic residues" evidence="1">
    <location>
        <begin position="139"/>
        <end position="149"/>
    </location>
</feature>
<name>A0A9Y3QT49_9CICH</name>
<sequence>MGQEFHIVRCFRCQSFQVQQVKKARKWSCKLCGEKQSLLKEFGQGNAADCRRHVQKLNAMRGAMMEEQERRSWSLWEQEQQEEQQEDEEQTDEPVSRWSKYLDTPEEVEQDDEAEPEEKDLGNRRQLHGIKMTDRKRKRAEEAGPEDVHTSEQLNCMKLQTPSTINTCSPTLFTTRWANFLSPDSKVQEGEKPAVGEWSQSLSGVAAPSCSGIISRPRPLLPVTSMFDSGEDFNFDDDFLVKRLPE</sequence>
<organism evidence="3 4">
    <name type="scientific">Pundamilia nyererei</name>
    <dbReference type="NCBI Taxonomy" id="303518"/>
    <lineage>
        <taxon>Eukaryota</taxon>
        <taxon>Metazoa</taxon>
        <taxon>Chordata</taxon>
        <taxon>Craniata</taxon>
        <taxon>Vertebrata</taxon>
        <taxon>Euteleostomi</taxon>
        <taxon>Actinopterygii</taxon>
        <taxon>Neopterygii</taxon>
        <taxon>Teleostei</taxon>
        <taxon>Neoteleostei</taxon>
        <taxon>Acanthomorphata</taxon>
        <taxon>Ovalentaria</taxon>
        <taxon>Cichlomorphae</taxon>
        <taxon>Cichliformes</taxon>
        <taxon>Cichlidae</taxon>
        <taxon>African cichlids</taxon>
        <taxon>Pseudocrenilabrinae</taxon>
        <taxon>Haplochromini</taxon>
        <taxon>Pundamilia</taxon>
    </lineage>
</organism>
<dbReference type="InterPro" id="IPR032739">
    <property type="entry name" value="MRNIP"/>
</dbReference>
<dbReference type="PANTHER" id="PTHR15863:SF2">
    <property type="entry name" value="MRN COMPLEX-INTERACTING PROTEIN"/>
    <property type="match status" value="1"/>
</dbReference>
<feature type="domain" description="MRN complex-interacting protein N-terminal" evidence="2">
    <location>
        <begin position="7"/>
        <end position="92"/>
    </location>
</feature>
<dbReference type="Pfam" id="PF15749">
    <property type="entry name" value="MRNIP"/>
    <property type="match status" value="1"/>
</dbReference>
<evidence type="ECO:0000313" key="4">
    <source>
        <dbReference type="RefSeq" id="XP_005719982.1"/>
    </source>
</evidence>
<dbReference type="CTD" id="51149"/>
<dbReference type="InterPro" id="IPR049472">
    <property type="entry name" value="MRNIP_N"/>
</dbReference>
<proteinExistence type="predicted"/>
<dbReference type="GO" id="GO:0003682">
    <property type="term" value="F:chromatin binding"/>
    <property type="evidence" value="ECO:0007669"/>
    <property type="project" value="TreeGrafter"/>
</dbReference>
<gene>
    <name evidence="4" type="primary">mrnip</name>
</gene>
<feature type="compositionally biased region" description="Acidic residues" evidence="1">
    <location>
        <begin position="104"/>
        <end position="118"/>
    </location>
</feature>
<evidence type="ECO:0000256" key="1">
    <source>
        <dbReference type="SAM" id="MobiDB-lite"/>
    </source>
</evidence>
<dbReference type="RefSeq" id="XP_005719982.1">
    <property type="nucleotide sequence ID" value="XM_005719925.2"/>
</dbReference>
<dbReference type="PANTHER" id="PTHR15863">
    <property type="entry name" value="MRN COMPLEX-INTERACTING PROTEIN"/>
    <property type="match status" value="1"/>
</dbReference>
<reference evidence="4" key="1">
    <citation type="submission" date="2025-08" db="UniProtKB">
        <authorList>
            <consortium name="RefSeq"/>
        </authorList>
    </citation>
    <scope>IDENTIFICATION</scope>
</reference>
<keyword evidence="3" id="KW-1185">Reference proteome</keyword>
<dbReference type="AlphaFoldDB" id="A0A9Y3QT49"/>
<feature type="region of interest" description="Disordered" evidence="1">
    <location>
        <begin position="70"/>
        <end position="149"/>
    </location>
</feature>